<sequence>AQGGRGYGGNPNNQYDQYGQYNNPYDNQYNRPQQAAGQGYRQQDVEMTTVTKSSNDVTSFFDEISSIQDSIKKIQNNVDQISELHSRSLGTISEDEATKRQLDAKIAETRTMANQ</sequence>
<dbReference type="SUPFAM" id="SSF47661">
    <property type="entry name" value="t-snare proteins"/>
    <property type="match status" value="1"/>
</dbReference>
<organism evidence="3 4">
    <name type="scientific">Paraglomus occultum</name>
    <dbReference type="NCBI Taxonomy" id="144539"/>
    <lineage>
        <taxon>Eukaryota</taxon>
        <taxon>Fungi</taxon>
        <taxon>Fungi incertae sedis</taxon>
        <taxon>Mucoromycota</taxon>
        <taxon>Glomeromycotina</taxon>
        <taxon>Glomeromycetes</taxon>
        <taxon>Paraglomerales</taxon>
        <taxon>Paraglomeraceae</taxon>
        <taxon>Paraglomus</taxon>
    </lineage>
</organism>
<dbReference type="InterPro" id="IPR010989">
    <property type="entry name" value="SNARE"/>
</dbReference>
<dbReference type="GO" id="GO:0016192">
    <property type="term" value="P:vesicle-mediated transport"/>
    <property type="evidence" value="ECO:0007669"/>
    <property type="project" value="InterPro"/>
</dbReference>
<reference evidence="3" key="1">
    <citation type="submission" date="2021-06" db="EMBL/GenBank/DDBJ databases">
        <authorList>
            <person name="Kallberg Y."/>
            <person name="Tangrot J."/>
            <person name="Rosling A."/>
        </authorList>
    </citation>
    <scope>NUCLEOTIDE SEQUENCE</scope>
    <source>
        <strain evidence="3">IA702</strain>
    </source>
</reference>
<dbReference type="InterPro" id="IPR006011">
    <property type="entry name" value="Syntaxin_N"/>
</dbReference>
<feature type="compositionally biased region" description="Low complexity" evidence="1">
    <location>
        <begin position="10"/>
        <end position="30"/>
    </location>
</feature>
<dbReference type="OrthoDB" id="10255013at2759"/>
<keyword evidence="4" id="KW-1185">Reference proteome</keyword>
<evidence type="ECO:0000259" key="2">
    <source>
        <dbReference type="Pfam" id="PF00804"/>
    </source>
</evidence>
<dbReference type="AlphaFoldDB" id="A0A9N9HGF1"/>
<feature type="non-terminal residue" evidence="3">
    <location>
        <position position="115"/>
    </location>
</feature>
<dbReference type="Pfam" id="PF00804">
    <property type="entry name" value="Syntaxin"/>
    <property type="match status" value="1"/>
</dbReference>
<protein>
    <submittedName>
        <fullName evidence="3">4473_t:CDS:1</fullName>
    </submittedName>
</protein>
<name>A0A9N9HGF1_9GLOM</name>
<feature type="domain" description="Syntaxin N-terminal" evidence="2">
    <location>
        <begin position="56"/>
        <end position="114"/>
    </location>
</feature>
<feature type="non-terminal residue" evidence="3">
    <location>
        <position position="1"/>
    </location>
</feature>
<proteinExistence type="predicted"/>
<gene>
    <name evidence="3" type="ORF">POCULU_LOCUS11019</name>
</gene>
<dbReference type="Gene3D" id="1.20.58.70">
    <property type="match status" value="1"/>
</dbReference>
<evidence type="ECO:0000313" key="4">
    <source>
        <dbReference type="Proteomes" id="UP000789572"/>
    </source>
</evidence>
<dbReference type="EMBL" id="CAJVPJ010006913">
    <property type="protein sequence ID" value="CAG8671961.1"/>
    <property type="molecule type" value="Genomic_DNA"/>
</dbReference>
<evidence type="ECO:0000313" key="3">
    <source>
        <dbReference type="EMBL" id="CAG8671961.1"/>
    </source>
</evidence>
<comment type="caution">
    <text evidence="3">The sequence shown here is derived from an EMBL/GenBank/DDBJ whole genome shotgun (WGS) entry which is preliminary data.</text>
</comment>
<accession>A0A9N9HGF1</accession>
<feature type="region of interest" description="Disordered" evidence="1">
    <location>
        <begin position="1"/>
        <end position="37"/>
    </location>
</feature>
<dbReference type="GO" id="GO:0016020">
    <property type="term" value="C:membrane"/>
    <property type="evidence" value="ECO:0007669"/>
    <property type="project" value="InterPro"/>
</dbReference>
<dbReference type="Proteomes" id="UP000789572">
    <property type="component" value="Unassembled WGS sequence"/>
</dbReference>
<evidence type="ECO:0000256" key="1">
    <source>
        <dbReference type="SAM" id="MobiDB-lite"/>
    </source>
</evidence>